<comment type="cofactor">
    <cofactor evidence="1 9">
        <name>pyridoxal 5'-phosphate</name>
        <dbReference type="ChEBI" id="CHEBI:597326"/>
    </cofactor>
</comment>
<dbReference type="HOGENOM" id="CLU_026444_1_2_1"/>
<dbReference type="InterPro" id="IPR002433">
    <property type="entry name" value="Orn_de-COase"/>
</dbReference>
<dbReference type="PROSITE" id="PS00878">
    <property type="entry name" value="ODR_DC_2_1"/>
    <property type="match status" value="1"/>
</dbReference>
<dbReference type="Proteomes" id="UP000053263">
    <property type="component" value="Unassembled WGS sequence"/>
</dbReference>
<dbReference type="SUPFAM" id="SSF51419">
    <property type="entry name" value="PLP-binding barrel"/>
    <property type="match status" value="1"/>
</dbReference>
<dbReference type="Gene3D" id="3.20.20.10">
    <property type="entry name" value="Alanine racemase"/>
    <property type="match status" value="1"/>
</dbReference>
<dbReference type="GO" id="GO:0005737">
    <property type="term" value="C:cytoplasm"/>
    <property type="evidence" value="ECO:0007669"/>
    <property type="project" value="TreeGrafter"/>
</dbReference>
<dbReference type="OrthoDB" id="5034579at2759"/>
<evidence type="ECO:0000256" key="4">
    <source>
        <dbReference type="ARBA" id="ARBA00023239"/>
    </source>
</evidence>
<dbReference type="AlphaFoldDB" id="A0A0C9SKU6"/>
<comment type="similarity">
    <text evidence="2">Belongs to the Orn/Lys/Arg decarboxylase class-II family.</text>
</comment>
<comment type="pathway">
    <text evidence="5">Amine and polyamine biosynthesis; putrescine biosynthesis via L-ornithine pathway; putrescine from L-ornithine: step 1/1.</text>
</comment>
<dbReference type="GO" id="GO:0004586">
    <property type="term" value="F:ornithine decarboxylase activity"/>
    <property type="evidence" value="ECO:0007669"/>
    <property type="project" value="UniProtKB-EC"/>
</dbReference>
<dbReference type="FunFam" id="3.20.20.10:FF:000005">
    <property type="entry name" value="Ornithine decarboxylase"/>
    <property type="match status" value="1"/>
</dbReference>
<dbReference type="InterPro" id="IPR000183">
    <property type="entry name" value="Orn/DAP/Arg_de-COase"/>
</dbReference>
<evidence type="ECO:0000256" key="3">
    <source>
        <dbReference type="ARBA" id="ARBA00022898"/>
    </source>
</evidence>
<reference evidence="11 12" key="1">
    <citation type="submission" date="2014-06" db="EMBL/GenBank/DDBJ databases">
        <title>Evolutionary Origins and Diversification of the Mycorrhizal Mutualists.</title>
        <authorList>
            <consortium name="DOE Joint Genome Institute"/>
            <consortium name="Mycorrhizal Genomics Consortium"/>
            <person name="Kohler A."/>
            <person name="Kuo A."/>
            <person name="Nagy L.G."/>
            <person name="Floudas D."/>
            <person name="Copeland A."/>
            <person name="Barry K.W."/>
            <person name="Cichocki N."/>
            <person name="Veneault-Fourrey C."/>
            <person name="LaButti K."/>
            <person name="Lindquist E.A."/>
            <person name="Lipzen A."/>
            <person name="Lundell T."/>
            <person name="Morin E."/>
            <person name="Murat C."/>
            <person name="Riley R."/>
            <person name="Ohm R."/>
            <person name="Sun H."/>
            <person name="Tunlid A."/>
            <person name="Henrissat B."/>
            <person name="Grigoriev I.V."/>
            <person name="Hibbett D.S."/>
            <person name="Martin F."/>
        </authorList>
    </citation>
    <scope>NUCLEOTIDE SEQUENCE [LARGE SCALE GENOMIC DNA]</scope>
    <source>
        <strain evidence="11 12">FD-325 SS-3</strain>
    </source>
</reference>
<comment type="subunit">
    <text evidence="7">Homodimer. Only the dimer is catalytically active, as the active sites are constructed of residues from both monomers.</text>
</comment>
<feature type="active site" description="Proton donor" evidence="9">
    <location>
        <position position="428"/>
    </location>
</feature>
<name>A0A0C9SKU6_PLICR</name>
<evidence type="ECO:0000259" key="10">
    <source>
        <dbReference type="Pfam" id="PF02784"/>
    </source>
</evidence>
<feature type="modified residue" description="N6-(pyridoxal phosphate)lysine" evidence="9">
    <location>
        <position position="134"/>
    </location>
</feature>
<evidence type="ECO:0000256" key="1">
    <source>
        <dbReference type="ARBA" id="ARBA00001933"/>
    </source>
</evidence>
<keyword evidence="3 9" id="KW-0663">Pyridoxal phosphate</keyword>
<accession>A0A0C9SKU6</accession>
<evidence type="ECO:0000256" key="8">
    <source>
        <dbReference type="ARBA" id="ARBA00049127"/>
    </source>
</evidence>
<keyword evidence="12" id="KW-1185">Reference proteome</keyword>
<feature type="domain" description="Orn/DAP/Arg decarboxylase 2 N-terminal" evidence="10">
    <location>
        <begin position="110"/>
        <end position="342"/>
    </location>
</feature>
<dbReference type="InterPro" id="IPR029066">
    <property type="entry name" value="PLP-binding_barrel"/>
</dbReference>
<dbReference type="InterPro" id="IPR022644">
    <property type="entry name" value="De-COase2_N"/>
</dbReference>
<evidence type="ECO:0000313" key="12">
    <source>
        <dbReference type="Proteomes" id="UP000053263"/>
    </source>
</evidence>
<dbReference type="Pfam" id="PF02784">
    <property type="entry name" value="Orn_Arg_deC_N"/>
    <property type="match status" value="1"/>
</dbReference>
<sequence length="497" mass="53913">MSQVEVLPASCPIDFVSPTSNNFFPRSYGDQHAWAAHINELISSSPSTRILDSSLPAADNRDEDDAIFPDLPPLKRGHPAVHLREGIMNAARAAEAHKEDAEQAFFVADLSQVYRQHEKWLRCLPGVEPFYAVKCNPDPYVIRLLAALGTGFDCASNGEISQVLAIDGIDASRIIFANPCKATSFVRGAARVGVDMMTFDNADELHKIARVHPRAKLVLRILTDDSKALCRLGLKFGAPLATVPGLLAKARELKLDVIGVSFHVGSGCYDSSAFADAVMRARSTFNMGAEAGYTFNLLDVGGGFEDGNFEETASVLSDALDRYFPDRNGIRVIAEPGRFYVSKAFSLATNIIARRAPMDDTEDAVSRAEIDAEQPRVMYYINDGVYGAFNCILFDHQTVHPYVLSLNGSFHVPSSEPLHVSSVWGPTCDSIDCVCPVAKLPSSLRVGDWLGFDNMGAYTVCAASQFNGFEVSKVVYTTGNAGGHEVRDALKAFAAEG</sequence>
<proteinExistence type="inferred from homology"/>
<organism evidence="11 12">
    <name type="scientific">Plicaturopsis crispa FD-325 SS-3</name>
    <dbReference type="NCBI Taxonomy" id="944288"/>
    <lineage>
        <taxon>Eukaryota</taxon>
        <taxon>Fungi</taxon>
        <taxon>Dikarya</taxon>
        <taxon>Basidiomycota</taxon>
        <taxon>Agaricomycotina</taxon>
        <taxon>Agaricomycetes</taxon>
        <taxon>Agaricomycetidae</taxon>
        <taxon>Amylocorticiales</taxon>
        <taxon>Amylocorticiaceae</taxon>
        <taxon>Plicatura</taxon>
        <taxon>Plicaturopsis crispa</taxon>
    </lineage>
</organism>
<dbReference type="Gene3D" id="2.40.37.10">
    <property type="entry name" value="Lyase, Ornithine Decarboxylase, Chain A, domain 1"/>
    <property type="match status" value="1"/>
</dbReference>
<dbReference type="CDD" id="cd00622">
    <property type="entry name" value="PLPDE_III_ODC"/>
    <property type="match status" value="1"/>
</dbReference>
<dbReference type="SUPFAM" id="SSF50621">
    <property type="entry name" value="Alanine racemase C-terminal domain-like"/>
    <property type="match status" value="1"/>
</dbReference>
<gene>
    <name evidence="11" type="ORF">PLICRDRAFT_117991</name>
</gene>
<comment type="catalytic activity">
    <reaction evidence="8">
        <text>L-ornithine + H(+) = putrescine + CO2</text>
        <dbReference type="Rhea" id="RHEA:22964"/>
        <dbReference type="ChEBI" id="CHEBI:15378"/>
        <dbReference type="ChEBI" id="CHEBI:16526"/>
        <dbReference type="ChEBI" id="CHEBI:46911"/>
        <dbReference type="ChEBI" id="CHEBI:326268"/>
        <dbReference type="EC" id="4.1.1.17"/>
    </reaction>
</comment>
<dbReference type="EMBL" id="KN832571">
    <property type="protein sequence ID" value="KII84351.1"/>
    <property type="molecule type" value="Genomic_DNA"/>
</dbReference>
<evidence type="ECO:0000313" key="11">
    <source>
        <dbReference type="EMBL" id="KII84351.1"/>
    </source>
</evidence>
<evidence type="ECO:0000256" key="9">
    <source>
        <dbReference type="PIRSR" id="PIRSR600183-50"/>
    </source>
</evidence>
<dbReference type="InterPro" id="IPR022653">
    <property type="entry name" value="De-COase2_pyr-phos_BS"/>
</dbReference>
<dbReference type="InterPro" id="IPR009006">
    <property type="entry name" value="Ala_racemase/Decarboxylase_C"/>
</dbReference>
<evidence type="ECO:0000256" key="2">
    <source>
        <dbReference type="ARBA" id="ARBA00008872"/>
    </source>
</evidence>
<dbReference type="GO" id="GO:0033387">
    <property type="term" value="P:putrescine biosynthetic process from arginine, via ornithine"/>
    <property type="evidence" value="ECO:0007669"/>
    <property type="project" value="TreeGrafter"/>
</dbReference>
<dbReference type="PANTHER" id="PTHR11482:SF6">
    <property type="entry name" value="ORNITHINE DECARBOXYLASE 1-RELATED"/>
    <property type="match status" value="1"/>
</dbReference>
<dbReference type="EC" id="4.1.1.17" evidence="6"/>
<evidence type="ECO:0000256" key="6">
    <source>
        <dbReference type="ARBA" id="ARBA00034138"/>
    </source>
</evidence>
<dbReference type="PRINTS" id="PR01179">
    <property type="entry name" value="ODADCRBXLASE"/>
</dbReference>
<evidence type="ECO:0000256" key="7">
    <source>
        <dbReference type="ARBA" id="ARBA00046672"/>
    </source>
</evidence>
<dbReference type="PANTHER" id="PTHR11482">
    <property type="entry name" value="ARGININE/DIAMINOPIMELATE/ORNITHINE DECARBOXYLASE"/>
    <property type="match status" value="1"/>
</dbReference>
<keyword evidence="4" id="KW-0456">Lyase</keyword>
<evidence type="ECO:0000256" key="5">
    <source>
        <dbReference type="ARBA" id="ARBA00034115"/>
    </source>
</evidence>
<dbReference type="PRINTS" id="PR01182">
    <property type="entry name" value="ORNDCRBXLASE"/>
</dbReference>
<protein>
    <recommendedName>
        <fullName evidence="6">ornithine decarboxylase</fullName>
        <ecNumber evidence="6">4.1.1.17</ecNumber>
    </recommendedName>
</protein>